<evidence type="ECO:0000313" key="2">
    <source>
        <dbReference type="EMBL" id="EDL94127.1"/>
    </source>
</evidence>
<feature type="compositionally biased region" description="Polar residues" evidence="1">
    <location>
        <begin position="24"/>
        <end position="34"/>
    </location>
</feature>
<feature type="region of interest" description="Disordered" evidence="1">
    <location>
        <begin position="24"/>
        <end position="54"/>
    </location>
</feature>
<dbReference type="AlphaFoldDB" id="A6K080"/>
<accession>A6K080</accession>
<evidence type="ECO:0000313" key="3">
    <source>
        <dbReference type="Proteomes" id="UP000234681"/>
    </source>
</evidence>
<sequence>MLKGQHEKKASRHLVIPYQTCKQEGQVETAQQNKDGGKKPEVKEVEKRETSMNSRLQKIHAELKTHSKLII</sequence>
<proteinExistence type="predicted"/>
<dbReference type="Proteomes" id="UP000234681">
    <property type="component" value="Chromosome 15"/>
</dbReference>
<protein>
    <submittedName>
        <fullName evidence="2">RCG64271</fullName>
    </submittedName>
</protein>
<gene>
    <name evidence="2" type="ORF">rCG_64271</name>
</gene>
<name>A6K080_RAT</name>
<evidence type="ECO:0000256" key="1">
    <source>
        <dbReference type="SAM" id="MobiDB-lite"/>
    </source>
</evidence>
<feature type="compositionally biased region" description="Basic and acidic residues" evidence="1">
    <location>
        <begin position="35"/>
        <end position="50"/>
    </location>
</feature>
<dbReference type="EMBL" id="CH474010">
    <property type="protein sequence ID" value="EDL94127.1"/>
    <property type="molecule type" value="Genomic_DNA"/>
</dbReference>
<organism evidence="2 3">
    <name type="scientific">Rattus norvegicus</name>
    <name type="common">Rat</name>
    <dbReference type="NCBI Taxonomy" id="10116"/>
    <lineage>
        <taxon>Eukaryota</taxon>
        <taxon>Metazoa</taxon>
        <taxon>Chordata</taxon>
        <taxon>Craniata</taxon>
        <taxon>Vertebrata</taxon>
        <taxon>Euteleostomi</taxon>
        <taxon>Mammalia</taxon>
        <taxon>Eutheria</taxon>
        <taxon>Euarchontoglires</taxon>
        <taxon>Glires</taxon>
        <taxon>Rodentia</taxon>
        <taxon>Myomorpha</taxon>
        <taxon>Muroidea</taxon>
        <taxon>Muridae</taxon>
        <taxon>Murinae</taxon>
        <taxon>Rattus</taxon>
    </lineage>
</organism>
<reference evidence="2 3" key="1">
    <citation type="submission" date="2005-07" db="EMBL/GenBank/DDBJ databases">
        <authorList>
            <person name="Mural R.J."/>
            <person name="Li P.W."/>
            <person name="Adams M.D."/>
            <person name="Amanatides P.G."/>
            <person name="Baden-Tillson H."/>
            <person name="Barnstead M."/>
            <person name="Chin S.H."/>
            <person name="Dew I."/>
            <person name="Evans C.A."/>
            <person name="Ferriera S."/>
            <person name="Flanigan M."/>
            <person name="Fosler C."/>
            <person name="Glodek A."/>
            <person name="Gu Z."/>
            <person name="Holt R.A."/>
            <person name="Jennings D."/>
            <person name="Kraft C.L."/>
            <person name="Lu F."/>
            <person name="Nguyen T."/>
            <person name="Nusskern D.R."/>
            <person name="Pfannkoch C.M."/>
            <person name="Sitter C."/>
            <person name="Sutton G.G."/>
            <person name="Venter J.C."/>
            <person name="Wang Z."/>
            <person name="Woodage T."/>
            <person name="Zheng X.H."/>
            <person name="Zhong F."/>
        </authorList>
    </citation>
    <scope>NUCLEOTIDE SEQUENCE [LARGE SCALE GENOMIC DNA]</scope>
    <source>
        <strain>BN</strain>
        <strain evidence="3">Sprague-Dawley</strain>
    </source>
</reference>